<dbReference type="Gene3D" id="3.80.10.10">
    <property type="entry name" value="Ribonuclease Inhibitor"/>
    <property type="match status" value="1"/>
</dbReference>
<gene>
    <name evidence="1" type="ORF">APZ18_07785</name>
</gene>
<keyword evidence="2" id="KW-1185">Reference proteome</keyword>
<accession>A0AAW3JQ63</accession>
<dbReference type="InterPro" id="IPR032675">
    <property type="entry name" value="LRR_dom_sf"/>
</dbReference>
<reference evidence="1 2" key="1">
    <citation type="submission" date="2015-10" db="EMBL/GenBank/DDBJ databases">
        <title>Butyribacter intestini gen. nov., sp. nov., a butyric acid-producing bacterium of the family Lachnospiraceae isolated from the human faeces.</title>
        <authorList>
            <person name="Zou Y."/>
            <person name="Xue W."/>
            <person name="Luo G."/>
            <person name="Lv M."/>
        </authorList>
    </citation>
    <scope>NUCLEOTIDE SEQUENCE [LARGE SCALE GENOMIC DNA]</scope>
    <source>
        <strain evidence="1 2">TF01-11</strain>
    </source>
</reference>
<protein>
    <recommendedName>
        <fullName evidence="3">Leucine-rich repeat domain-containing protein</fullName>
    </recommendedName>
</protein>
<comment type="caution">
    <text evidence="1">The sequence shown here is derived from an EMBL/GenBank/DDBJ whole genome shotgun (WGS) entry which is preliminary data.</text>
</comment>
<dbReference type="Pfam" id="PF13306">
    <property type="entry name" value="LRR_5"/>
    <property type="match status" value="1"/>
</dbReference>
<dbReference type="Proteomes" id="UP000050833">
    <property type="component" value="Unassembled WGS sequence"/>
</dbReference>
<name>A0AAW3JQ63_9FIRM</name>
<dbReference type="AlphaFoldDB" id="A0AAW3JQ63"/>
<dbReference type="InterPro" id="IPR026906">
    <property type="entry name" value="LRR_5"/>
</dbReference>
<evidence type="ECO:0000313" key="1">
    <source>
        <dbReference type="EMBL" id="KQC84630.1"/>
    </source>
</evidence>
<dbReference type="EMBL" id="LLKB01000005">
    <property type="protein sequence ID" value="KQC84630.1"/>
    <property type="molecule type" value="Genomic_DNA"/>
</dbReference>
<proteinExistence type="predicted"/>
<organism evidence="1 2">
    <name type="scientific">Butyribacter intestini</name>
    <dbReference type="NCBI Taxonomy" id="1703332"/>
    <lineage>
        <taxon>Bacteria</taxon>
        <taxon>Bacillati</taxon>
        <taxon>Bacillota</taxon>
        <taxon>Clostridia</taxon>
        <taxon>Lachnospirales</taxon>
        <taxon>Lachnospiraceae</taxon>
        <taxon>Butyribacter</taxon>
    </lineage>
</organism>
<dbReference type="RefSeq" id="WP_055943534.1">
    <property type="nucleotide sequence ID" value="NZ_JAQDCV010000002.1"/>
</dbReference>
<evidence type="ECO:0000313" key="2">
    <source>
        <dbReference type="Proteomes" id="UP000050833"/>
    </source>
</evidence>
<evidence type="ECO:0008006" key="3">
    <source>
        <dbReference type="Google" id="ProtNLM"/>
    </source>
</evidence>
<sequence length="340" mass="39180">MIREINELILLLDKNETGFTLYRVFGKSGTVDIADRKKDHTNKDIENEDLYIKRECDKINKIAPYCFSEKLHLPEKLQNEYDEIDIDKTIYHEFAGEFANSIKLPDGVMQIGNNAFYNCKKLESITIGKNIKEVGSDVFMNCRSLNKIYLRSDISDITGLKQVLSRISSEIEVTYIKEEKVIAKVLYPEYSEVYDEIAPAHIFGRNIEGEGFRARQCFDGGKADMNQYDTIFPKASAEESVKVAGKIALYRLMYPYMLGSSSEVLYMDYLKNNKNEIIGSCIYDKNIDEIKFMLEKFSGDRNMIERAIVVANETGFGEAAALILKYRRKKEDIRKSRYAF</sequence>
<dbReference type="SUPFAM" id="SSF52058">
    <property type="entry name" value="L domain-like"/>
    <property type="match status" value="1"/>
</dbReference>